<evidence type="ECO:0000313" key="2">
    <source>
        <dbReference type="Proteomes" id="UP000274418"/>
    </source>
</evidence>
<accession>A0A3G2K8S7</accession>
<organism evidence="1 2">
    <name type="scientific">Dickeya phage Coodle</name>
    <dbReference type="NCBI Taxonomy" id="2320188"/>
    <lineage>
        <taxon>Viruses</taxon>
        <taxon>Duplodnaviria</taxon>
        <taxon>Heunggongvirae</taxon>
        <taxon>Uroviricota</taxon>
        <taxon>Caudoviricetes</taxon>
        <taxon>Pantevenvirales</taxon>
        <taxon>Ackermannviridae</taxon>
        <taxon>Aglimvirinae</taxon>
        <taxon>Limestonevirus</taxon>
        <taxon>Limestonevirus limestone</taxon>
    </lineage>
</organism>
<name>A0A3G2K8S7_9CAUD</name>
<evidence type="ECO:0000313" key="1">
    <source>
        <dbReference type="EMBL" id="AYN55386.1"/>
    </source>
</evidence>
<proteinExistence type="predicted"/>
<sequence length="42" mass="5019">MYKFRINRERNSFKFGVVAGVCLFLFGLRQEITAYTQQYPLI</sequence>
<reference evidence="2" key="1">
    <citation type="submission" date="2018-08" db="EMBL/GenBank/DDBJ databases">
        <title>SRE bacteriophages.</title>
        <authorList>
            <person name="Carstens A.B."/>
            <person name="Djurhuus A.M."/>
            <person name="Kot W."/>
            <person name="Hansen L.H."/>
        </authorList>
    </citation>
    <scope>NUCLEOTIDE SEQUENCE [LARGE SCALE GENOMIC DNA]</scope>
</reference>
<protein>
    <submittedName>
        <fullName evidence="1">Uncharacterized protein</fullName>
    </submittedName>
</protein>
<dbReference type="EMBL" id="MH807820">
    <property type="protein sequence ID" value="AYN55386.1"/>
    <property type="molecule type" value="Genomic_DNA"/>
</dbReference>
<dbReference type="Proteomes" id="UP000274418">
    <property type="component" value="Segment"/>
</dbReference>